<dbReference type="AlphaFoldDB" id="A0A415BWN1"/>
<evidence type="ECO:0000259" key="7">
    <source>
        <dbReference type="Pfam" id="PF17851"/>
    </source>
</evidence>
<dbReference type="Pfam" id="PF17851">
    <property type="entry name" value="GH43_C2"/>
    <property type="match status" value="1"/>
</dbReference>
<evidence type="ECO:0000256" key="2">
    <source>
        <dbReference type="ARBA" id="ARBA00022801"/>
    </source>
</evidence>
<proteinExistence type="inferred from homology"/>
<evidence type="ECO:0000256" key="1">
    <source>
        <dbReference type="ARBA" id="ARBA00009865"/>
    </source>
</evidence>
<dbReference type="InterPro" id="IPR013320">
    <property type="entry name" value="ConA-like_dom_sf"/>
</dbReference>
<dbReference type="CDD" id="cd18617">
    <property type="entry name" value="GH43_XynB-like"/>
    <property type="match status" value="1"/>
</dbReference>
<feature type="active site" description="Proton donor" evidence="4">
    <location>
        <position position="222"/>
    </location>
</feature>
<dbReference type="InterPro" id="IPR051795">
    <property type="entry name" value="Glycosyl_Hydrlase_43"/>
</dbReference>
<dbReference type="Pfam" id="PF04616">
    <property type="entry name" value="Glyco_hydro_43"/>
    <property type="match status" value="1"/>
</dbReference>
<evidence type="ECO:0000256" key="4">
    <source>
        <dbReference type="PIRSR" id="PIRSR606710-1"/>
    </source>
</evidence>
<dbReference type="Proteomes" id="UP000285777">
    <property type="component" value="Unassembled WGS sequence"/>
</dbReference>
<evidence type="ECO:0000313" key="8">
    <source>
        <dbReference type="EMBL" id="RHI97509.1"/>
    </source>
</evidence>
<reference evidence="8 9" key="1">
    <citation type="submission" date="2018-08" db="EMBL/GenBank/DDBJ databases">
        <title>A genome reference for cultivated species of the human gut microbiota.</title>
        <authorList>
            <person name="Zou Y."/>
            <person name="Xue W."/>
            <person name="Luo G."/>
        </authorList>
    </citation>
    <scope>NUCLEOTIDE SEQUENCE [LARGE SCALE GENOMIC DNA]</scope>
    <source>
        <strain evidence="8 9">AM13-21</strain>
    </source>
</reference>
<feature type="active site" description="Proton acceptor" evidence="4">
    <location>
        <position position="49"/>
    </location>
</feature>
<evidence type="ECO:0000256" key="3">
    <source>
        <dbReference type="ARBA" id="ARBA00023295"/>
    </source>
</evidence>
<dbReference type="Gene3D" id="2.60.120.200">
    <property type="match status" value="1"/>
</dbReference>
<dbReference type="InterPro" id="IPR006710">
    <property type="entry name" value="Glyco_hydro_43"/>
</dbReference>
<dbReference type="PANTHER" id="PTHR42812">
    <property type="entry name" value="BETA-XYLOSIDASE"/>
    <property type="match status" value="1"/>
</dbReference>
<keyword evidence="3 6" id="KW-0326">Glycosidase</keyword>
<dbReference type="InterPro" id="IPR041542">
    <property type="entry name" value="GH43_C2"/>
</dbReference>
<name>A0A415BWN1_PHOVU</name>
<organism evidence="8 9">
    <name type="scientific">Phocaeicola vulgatus</name>
    <name type="common">Bacteroides vulgatus</name>
    <dbReference type="NCBI Taxonomy" id="821"/>
    <lineage>
        <taxon>Bacteria</taxon>
        <taxon>Pseudomonadati</taxon>
        <taxon>Bacteroidota</taxon>
        <taxon>Bacteroidia</taxon>
        <taxon>Bacteroidales</taxon>
        <taxon>Bacteroidaceae</taxon>
        <taxon>Phocaeicola</taxon>
    </lineage>
</organism>
<accession>A0A415BWN1</accession>
<dbReference type="EMBL" id="QRLF01000001">
    <property type="protein sequence ID" value="RHI97509.1"/>
    <property type="molecule type" value="Genomic_DNA"/>
</dbReference>
<feature type="domain" description="Beta-xylosidase C-terminal Concanavalin A-like" evidence="7">
    <location>
        <begin position="356"/>
        <end position="533"/>
    </location>
</feature>
<dbReference type="RefSeq" id="WP_118289565.1">
    <property type="nucleotide sequence ID" value="NZ_QRLF01000001.1"/>
</dbReference>
<sequence>MKFKCFSKRIMMIGWKRIVVCILFVQTIIVSIAQTEMMRNPILSGCHPDPTICRVENDYYVCCSSFTWFPGLPIYHSRDLVHWELVSHVIDREGMVTLDGVKDKDGVWAPSLRHHRDTWYVFCNVSNGGNFFVTAKNVCGPWTNPIFIRNEQGEKMVGIDPDIFWDDDDKAYVLGNHGSFPGRKYNASTAIWIQEIDLATGILRGERTYISTGHAFNAKYVEAPHLYKIGKKYVLLLAEGGTDYNHSETVMTSDKLLGPYLAQDVNPVLSQRQMGHDADIQCVGHCDLVQTPQGNWYAVALGKRMVETKSFTRETFLCPVEIQNGQFIFNPGYGYMTEKIPRPRLPWTPLGDQRTAWYYERIPHVKFDAWKDDQLTLRLQPETIDSLTSPALVMRKTSPLGFETTVSLSFQTKRLNEQAGLVLYRNDNAYIAVLKTAGQLLVVIKNKGRKVIEATVSYLPKDVMLRLKADGLNASVMYAGSDSIWQQVTTVSLLPLVEDAKVNRFNGLGVGMYASSNSQKSKAEAIFSNFNYTEK</sequence>
<evidence type="ECO:0000256" key="5">
    <source>
        <dbReference type="PIRSR" id="PIRSR606710-2"/>
    </source>
</evidence>
<comment type="caution">
    <text evidence="8">The sequence shown here is derived from an EMBL/GenBank/DDBJ whole genome shotgun (WGS) entry which is preliminary data.</text>
</comment>
<dbReference type="Gene3D" id="2.115.10.20">
    <property type="entry name" value="Glycosyl hydrolase domain, family 43"/>
    <property type="match status" value="1"/>
</dbReference>
<dbReference type="GO" id="GO:0004553">
    <property type="term" value="F:hydrolase activity, hydrolyzing O-glycosyl compounds"/>
    <property type="evidence" value="ECO:0007669"/>
    <property type="project" value="InterPro"/>
</dbReference>
<dbReference type="PANTHER" id="PTHR42812:SF5">
    <property type="entry name" value="ENDO-ARABINASE"/>
    <property type="match status" value="1"/>
</dbReference>
<comment type="similarity">
    <text evidence="1 6">Belongs to the glycosyl hydrolase 43 family.</text>
</comment>
<dbReference type="InterPro" id="IPR023296">
    <property type="entry name" value="Glyco_hydro_beta-prop_sf"/>
</dbReference>
<feature type="site" description="Important for catalytic activity, responsible for pKa modulation of the active site Glu and correct orientation of both the proton donor and substrate" evidence="5">
    <location>
        <position position="160"/>
    </location>
</feature>
<dbReference type="SUPFAM" id="SSF49899">
    <property type="entry name" value="Concanavalin A-like lectins/glucanases"/>
    <property type="match status" value="1"/>
</dbReference>
<evidence type="ECO:0000256" key="6">
    <source>
        <dbReference type="RuleBase" id="RU361187"/>
    </source>
</evidence>
<gene>
    <name evidence="8" type="ORF">DW150_00430</name>
</gene>
<protein>
    <submittedName>
        <fullName evidence="8">Glycoside hydrolase family 43 protein</fullName>
    </submittedName>
</protein>
<keyword evidence="2 6" id="KW-0378">Hydrolase</keyword>
<evidence type="ECO:0000313" key="9">
    <source>
        <dbReference type="Proteomes" id="UP000285777"/>
    </source>
</evidence>
<dbReference type="SUPFAM" id="SSF75005">
    <property type="entry name" value="Arabinanase/levansucrase/invertase"/>
    <property type="match status" value="1"/>
</dbReference>
<dbReference type="GO" id="GO:0005975">
    <property type="term" value="P:carbohydrate metabolic process"/>
    <property type="evidence" value="ECO:0007669"/>
    <property type="project" value="InterPro"/>
</dbReference>